<comment type="caution">
    <text evidence="6">The sequence shown here is derived from an EMBL/GenBank/DDBJ whole genome shotgun (WGS) entry which is preliminary data.</text>
</comment>
<dbReference type="PROSITE" id="PS50931">
    <property type="entry name" value="HTH_LYSR"/>
    <property type="match status" value="1"/>
</dbReference>
<evidence type="ECO:0000313" key="6">
    <source>
        <dbReference type="EMBL" id="RUO77574.1"/>
    </source>
</evidence>
<dbReference type="SUPFAM" id="SSF53850">
    <property type="entry name" value="Periplasmic binding protein-like II"/>
    <property type="match status" value="1"/>
</dbReference>
<dbReference type="Gene3D" id="3.40.190.290">
    <property type="match status" value="1"/>
</dbReference>
<dbReference type="PANTHER" id="PTHR30537">
    <property type="entry name" value="HTH-TYPE TRANSCRIPTIONAL REGULATOR"/>
    <property type="match status" value="1"/>
</dbReference>
<evidence type="ECO:0000256" key="3">
    <source>
        <dbReference type="ARBA" id="ARBA00023125"/>
    </source>
</evidence>
<dbReference type="GO" id="GO:0006351">
    <property type="term" value="P:DNA-templated transcription"/>
    <property type="evidence" value="ECO:0007669"/>
    <property type="project" value="TreeGrafter"/>
</dbReference>
<proteinExistence type="inferred from homology"/>
<accession>A0A432ZI60</accession>
<dbReference type="PANTHER" id="PTHR30537:SF31">
    <property type="entry name" value="TRANSCRIPTIONAL REGULATOR, LYSR FAMILY"/>
    <property type="match status" value="1"/>
</dbReference>
<dbReference type="EMBL" id="PIQF01000001">
    <property type="protein sequence ID" value="RUO77574.1"/>
    <property type="molecule type" value="Genomic_DNA"/>
</dbReference>
<comment type="similarity">
    <text evidence="1">Belongs to the LysR transcriptional regulatory family.</text>
</comment>
<evidence type="ECO:0000259" key="5">
    <source>
        <dbReference type="PROSITE" id="PS50931"/>
    </source>
</evidence>
<dbReference type="Pfam" id="PF00126">
    <property type="entry name" value="HTH_1"/>
    <property type="match status" value="1"/>
</dbReference>
<dbReference type="InterPro" id="IPR058163">
    <property type="entry name" value="LysR-type_TF_proteobact-type"/>
</dbReference>
<feature type="domain" description="HTH lysR-type" evidence="5">
    <location>
        <begin position="1"/>
        <end position="61"/>
    </location>
</feature>
<dbReference type="RefSeq" id="WP_126783844.1">
    <property type="nucleotide sequence ID" value="NZ_PIQF01000001.1"/>
</dbReference>
<dbReference type="OrthoDB" id="9786526at2"/>
<keyword evidence="4" id="KW-0804">Transcription</keyword>
<reference evidence="6 7" key="1">
    <citation type="journal article" date="2011" name="Front. Microbiol.">
        <title>Genomic signatures of strain selection and enhancement in Bacillus atrophaeus var. globigii, a historical biowarfare simulant.</title>
        <authorList>
            <person name="Gibbons H.S."/>
            <person name="Broomall S.M."/>
            <person name="McNew L.A."/>
            <person name="Daligault H."/>
            <person name="Chapman C."/>
            <person name="Bruce D."/>
            <person name="Karavis M."/>
            <person name="Krepps M."/>
            <person name="McGregor P.A."/>
            <person name="Hong C."/>
            <person name="Park K.H."/>
            <person name="Akmal A."/>
            <person name="Feldman A."/>
            <person name="Lin J.S."/>
            <person name="Chang W.E."/>
            <person name="Higgs B.W."/>
            <person name="Demirev P."/>
            <person name="Lindquist J."/>
            <person name="Liem A."/>
            <person name="Fochler E."/>
            <person name="Read T.D."/>
            <person name="Tapia R."/>
            <person name="Johnson S."/>
            <person name="Bishop-Lilly K.A."/>
            <person name="Detter C."/>
            <person name="Han C."/>
            <person name="Sozhamannan S."/>
            <person name="Rosenzweig C.N."/>
            <person name="Skowronski E.W."/>
        </authorList>
    </citation>
    <scope>NUCLEOTIDE SEQUENCE [LARGE SCALE GENOMIC DNA]</scope>
    <source>
        <strain evidence="6 7">CL-SP19</strain>
    </source>
</reference>
<dbReference type="Proteomes" id="UP000287908">
    <property type="component" value="Unassembled WGS sequence"/>
</dbReference>
<evidence type="ECO:0000256" key="2">
    <source>
        <dbReference type="ARBA" id="ARBA00023015"/>
    </source>
</evidence>
<keyword evidence="3" id="KW-0238">DNA-binding</keyword>
<keyword evidence="7" id="KW-1185">Reference proteome</keyword>
<evidence type="ECO:0000313" key="7">
    <source>
        <dbReference type="Proteomes" id="UP000287908"/>
    </source>
</evidence>
<dbReference type="AlphaFoldDB" id="A0A432ZI60"/>
<gene>
    <name evidence="6" type="ORF">CWI81_03595</name>
</gene>
<dbReference type="InterPro" id="IPR000847">
    <property type="entry name" value="LysR_HTH_N"/>
</dbReference>
<name>A0A432ZI60_9GAMM</name>
<protein>
    <submittedName>
        <fullName evidence="6">LysR family transcriptional regulator</fullName>
    </submittedName>
</protein>
<dbReference type="Pfam" id="PF03466">
    <property type="entry name" value="LysR_substrate"/>
    <property type="match status" value="1"/>
</dbReference>
<keyword evidence="2" id="KW-0805">Transcription regulation</keyword>
<dbReference type="GO" id="GO:0043565">
    <property type="term" value="F:sequence-specific DNA binding"/>
    <property type="evidence" value="ECO:0007669"/>
    <property type="project" value="TreeGrafter"/>
</dbReference>
<dbReference type="Gene3D" id="1.10.10.10">
    <property type="entry name" value="Winged helix-like DNA-binding domain superfamily/Winged helix DNA-binding domain"/>
    <property type="match status" value="1"/>
</dbReference>
<evidence type="ECO:0000256" key="1">
    <source>
        <dbReference type="ARBA" id="ARBA00009437"/>
    </source>
</evidence>
<dbReference type="SUPFAM" id="SSF46785">
    <property type="entry name" value="Winged helix' DNA-binding domain"/>
    <property type="match status" value="1"/>
</dbReference>
<dbReference type="InterPro" id="IPR036388">
    <property type="entry name" value="WH-like_DNA-bd_sf"/>
</dbReference>
<evidence type="ECO:0000256" key="4">
    <source>
        <dbReference type="ARBA" id="ARBA00023163"/>
    </source>
</evidence>
<dbReference type="GO" id="GO:0003700">
    <property type="term" value="F:DNA-binding transcription factor activity"/>
    <property type="evidence" value="ECO:0007669"/>
    <property type="project" value="InterPro"/>
</dbReference>
<dbReference type="InterPro" id="IPR036390">
    <property type="entry name" value="WH_DNA-bd_sf"/>
</dbReference>
<dbReference type="InterPro" id="IPR005119">
    <property type="entry name" value="LysR_subst-bd"/>
</dbReference>
<organism evidence="6 7">
    <name type="scientific">Idiomarina seosinensis</name>
    <dbReference type="NCBI Taxonomy" id="281739"/>
    <lineage>
        <taxon>Bacteria</taxon>
        <taxon>Pseudomonadati</taxon>
        <taxon>Pseudomonadota</taxon>
        <taxon>Gammaproteobacteria</taxon>
        <taxon>Alteromonadales</taxon>
        <taxon>Idiomarinaceae</taxon>
        <taxon>Idiomarina</taxon>
    </lineage>
</organism>
<sequence>MPIPDIANYYLFARTIRAGSINAASRELELPKSTISRRLSQLEEEQGVRLMHRGRTGLKLTDVGDAFLVHCDSLVEASELAQQVTQRLLDKPRGRVNLSAPYAISQSLLVQILPEFMTLYPEVQLNLMVTNRPVGLVEENVDLALRVRTHIEDSSLIARPISQAPSTLYVAPKLAREMIIDTPQDLQKLPNLSLHYTSGRYRYQLTHKTTGEQRSVSFQPRLITDDMIVLREAAIAGQGVVALPNYLCQQAVNEGQLEAVLPSWELAIGIMHMTYPHRRGLKPAVRVLIDFLAEKLPEVAERSF</sequence>